<feature type="binding site" evidence="7">
    <location>
        <position position="54"/>
    </location>
    <ligand>
        <name>Mg(2+)</name>
        <dbReference type="ChEBI" id="CHEBI:18420"/>
    </ligand>
</feature>
<dbReference type="HAMAP" id="MF_02111">
    <property type="entry name" value="Pup_ligase"/>
    <property type="match status" value="1"/>
</dbReference>
<dbReference type="GO" id="GO:0016879">
    <property type="term" value="F:ligase activity, forming carbon-nitrogen bonds"/>
    <property type="evidence" value="ECO:0007669"/>
    <property type="project" value="UniProtKB-UniRule"/>
</dbReference>
<dbReference type="UniPathway" id="UPA00997"/>
<comment type="caution">
    <text evidence="9">The sequence shown here is derived from an EMBL/GenBank/DDBJ whole genome shotgun (WGS) entry which is preliminary data.</text>
</comment>
<dbReference type="Proteomes" id="UP000243589">
    <property type="component" value="Unassembled WGS sequence"/>
</dbReference>
<keyword evidence="1 7" id="KW-0436">Ligase</keyword>
<keyword evidence="6 7" id="KW-0460">Magnesium</keyword>
<evidence type="ECO:0000256" key="7">
    <source>
        <dbReference type="HAMAP-Rule" id="MF_02111"/>
    </source>
</evidence>
<dbReference type="PANTHER" id="PTHR42307:SF3">
    <property type="entry name" value="PUP--PROTEIN LIGASE"/>
    <property type="match status" value="1"/>
</dbReference>
<feature type="binding site" evidence="7">
    <location>
        <position position="62"/>
    </location>
    <ligand>
        <name>Mg(2+)</name>
        <dbReference type="ChEBI" id="CHEBI:18420"/>
    </ligand>
</feature>
<gene>
    <name evidence="7 9" type="primary">pafA</name>
    <name evidence="9" type="ORF">Bravens_01243</name>
</gene>
<dbReference type="PATRIC" id="fig|479117.4.peg.1238"/>
<evidence type="ECO:0000256" key="6">
    <source>
        <dbReference type="ARBA" id="ARBA00022842"/>
    </source>
</evidence>
<keyword evidence="2 7" id="KW-0479">Metal-binding</keyword>
<dbReference type="EMBL" id="LQQC01000010">
    <property type="protein sequence ID" value="KXZ58205.1"/>
    <property type="molecule type" value="Genomic_DNA"/>
</dbReference>
<organism evidence="9 10">
    <name type="scientific">Brevibacterium ravenspurgense</name>
    <dbReference type="NCBI Taxonomy" id="479117"/>
    <lineage>
        <taxon>Bacteria</taxon>
        <taxon>Bacillati</taxon>
        <taxon>Actinomycetota</taxon>
        <taxon>Actinomycetes</taxon>
        <taxon>Micrococcales</taxon>
        <taxon>Brevibacteriaceae</taxon>
        <taxon>Brevibacterium</taxon>
    </lineage>
</organism>
<name>A0A150H876_9MICO</name>
<evidence type="ECO:0000256" key="1">
    <source>
        <dbReference type="ARBA" id="ARBA00022598"/>
    </source>
</evidence>
<protein>
    <recommendedName>
        <fullName evidence="7 8">Pup--protein ligase</fullName>
        <ecNumber evidence="7 8">6.3.1.19</ecNumber>
    </recommendedName>
    <alternativeName>
        <fullName evidence="7">Proteasome accessory factor A</fullName>
    </alternativeName>
    <alternativeName>
        <fullName evidence="7">Pup-conjugating enzyme</fullName>
    </alternativeName>
</protein>
<dbReference type="GO" id="GO:0000287">
    <property type="term" value="F:magnesium ion binding"/>
    <property type="evidence" value="ECO:0007669"/>
    <property type="project" value="UniProtKB-UniRule"/>
</dbReference>
<dbReference type="GO" id="GO:0010498">
    <property type="term" value="P:proteasomal protein catabolic process"/>
    <property type="evidence" value="ECO:0007669"/>
    <property type="project" value="UniProtKB-UniRule"/>
</dbReference>
<evidence type="ECO:0000256" key="3">
    <source>
        <dbReference type="ARBA" id="ARBA00022741"/>
    </source>
</evidence>
<dbReference type="InterPro" id="IPR022279">
    <property type="entry name" value="Pup_ligase"/>
</dbReference>
<feature type="active site" description="Proton acceptor" evidence="7">
    <location>
        <position position="56"/>
    </location>
</feature>
<evidence type="ECO:0000256" key="4">
    <source>
        <dbReference type="ARBA" id="ARBA00022786"/>
    </source>
</evidence>
<comment type="miscellaneous">
    <text evidence="7">The reaction mechanism probably proceeds via the activation of Pup by phosphorylation of its C-terminal glutamate, which is then subject to nucleophilic attack by the substrate lysine, resulting in an isopeptide bond and the release of phosphate as a good leaving group.</text>
</comment>
<keyword evidence="3 7" id="KW-0547">Nucleotide-binding</keyword>
<dbReference type="GO" id="GO:0005524">
    <property type="term" value="F:ATP binding"/>
    <property type="evidence" value="ECO:0007669"/>
    <property type="project" value="UniProtKB-UniRule"/>
</dbReference>
<feature type="binding site" evidence="7">
    <location>
        <position position="52"/>
    </location>
    <ligand>
        <name>ATP</name>
        <dbReference type="ChEBI" id="CHEBI:30616"/>
    </ligand>
</feature>
<evidence type="ECO:0000256" key="2">
    <source>
        <dbReference type="ARBA" id="ARBA00022723"/>
    </source>
</evidence>
<proteinExistence type="inferred from homology"/>
<dbReference type="AlphaFoldDB" id="A0A150H876"/>
<dbReference type="GO" id="GO:0019787">
    <property type="term" value="F:ubiquitin-like protein transferase activity"/>
    <property type="evidence" value="ECO:0007669"/>
    <property type="project" value="UniProtKB-UniRule"/>
</dbReference>
<dbReference type="GO" id="GO:0070490">
    <property type="term" value="P:protein pupylation"/>
    <property type="evidence" value="ECO:0007669"/>
    <property type="project" value="UniProtKB-UniRule"/>
</dbReference>
<dbReference type="UniPathway" id="UPA00998"/>
<reference evidence="9 10" key="1">
    <citation type="submission" date="2016-01" db="EMBL/GenBank/DDBJ databases">
        <title>Use of Whole Genome Sequencing to ascertain that Brevibacterium massiliense (Roux, Raoult 2009) is a later heterotypic synonym of Brevibacterium ravenspurgense (Mages 2008).</title>
        <authorList>
            <person name="Bernier A.-M."/>
            <person name="Burdz T."/>
            <person name="Huynh C."/>
            <person name="Pachecho A.L."/>
            <person name="Wiebe D."/>
            <person name="Bonner C."/>
            <person name="Bernard K."/>
        </authorList>
    </citation>
    <scope>NUCLEOTIDE SEQUENCE [LARGE SCALE GENOMIC DNA]</scope>
    <source>
        <strain evidence="9 10">CCUG56047</strain>
    </source>
</reference>
<comment type="function">
    <text evidence="7">Catalyzes the covalent attachment of the prokaryotic ubiquitin-like protein modifier Pup to the proteasomal substrate proteins, thereby targeting them for proteasomal degradation. This tagging system is termed pupylation. The ligation reaction involves the side-chain carboxylate of the C-terminal glutamate of Pup and the side-chain amino group of a substrate lysine.</text>
</comment>
<comment type="pathway">
    <text evidence="7">Protein degradation; proteasomal Pup-dependent pathway.</text>
</comment>
<keyword evidence="4 7" id="KW-0833">Ubl conjugation pathway</keyword>
<feature type="binding site" evidence="7">
    <location>
        <position position="448"/>
    </location>
    <ligand>
        <name>ATP</name>
        <dbReference type="ChEBI" id="CHEBI:30616"/>
    </ligand>
</feature>
<dbReference type="Pfam" id="PF03136">
    <property type="entry name" value="Pup_ligase"/>
    <property type="match status" value="1"/>
</dbReference>
<feature type="binding site" evidence="7">
    <location>
        <position position="8"/>
    </location>
    <ligand>
        <name>Mg(2+)</name>
        <dbReference type="ChEBI" id="CHEBI:18420"/>
    </ligand>
</feature>
<comment type="pathway">
    <text evidence="7">Protein modification; protein pupylation.</text>
</comment>
<evidence type="ECO:0000313" key="10">
    <source>
        <dbReference type="Proteomes" id="UP000243589"/>
    </source>
</evidence>
<keyword evidence="5 7" id="KW-0067">ATP-binding</keyword>
<dbReference type="NCBIfam" id="TIGR03686">
    <property type="entry name" value="pupylate_PafA"/>
    <property type="match status" value="1"/>
</dbReference>
<comment type="similarity">
    <text evidence="7">Belongs to the Pup ligase/Pup deamidase family. Pup-conjugating enzyme subfamily.</text>
</comment>
<evidence type="ECO:0000256" key="5">
    <source>
        <dbReference type="ARBA" id="ARBA00022840"/>
    </source>
</evidence>
<dbReference type="InterPro" id="IPR004347">
    <property type="entry name" value="Pup_ligase/deamidase"/>
</dbReference>
<dbReference type="GO" id="GO:0019941">
    <property type="term" value="P:modification-dependent protein catabolic process"/>
    <property type="evidence" value="ECO:0007669"/>
    <property type="project" value="UniProtKB-UniRule"/>
</dbReference>
<dbReference type="PANTHER" id="PTHR42307">
    <property type="entry name" value="PUP DEAMIDASE/DEPUPYLASE"/>
    <property type="match status" value="1"/>
</dbReference>
<keyword evidence="10" id="KW-1185">Reference proteome</keyword>
<feature type="binding site" evidence="7">
    <location>
        <position position="65"/>
    </location>
    <ligand>
        <name>ATP</name>
        <dbReference type="ChEBI" id="CHEBI:30616"/>
    </ligand>
</feature>
<accession>A0A150H876</accession>
<evidence type="ECO:0000313" key="9">
    <source>
        <dbReference type="EMBL" id="KXZ58205.1"/>
    </source>
</evidence>
<sequence length="486" mass="53869">MKRIYGIETEYGLTYSAGSGRHLGPEETARYLFKPVVSRFRSSNAFLANGGRLYLDVGSHPEYATAECSTLDELIAQEEAGTLLLTQNLETAQRELTADGLDGTAHMLKNNRDSAGNSFGSHENFLVRRTMDFTRLTTSLLPFLVVRQLIAGAGCVIPARASTDMPAADSQRASLSGHATKVEPLHGDIVYGLSGRSDVMWEGVSSATTRSRPIINARDEPHADAEKYRRLHVIVGDSSMSQTTTELKVGSAGLVLDLLETGVPLADHTLRNPIRDIRTVARDLTGTAQLELRSGETTTPLELLGFYWEHAQQLADRGDHSLGSDETAQRVLDRWKRVLEAVESGDFSSVDTEIDWVIKKKLFDRYLEREGLSLKDPKITRLDYAYHDVTPGIGLFPKLEQAGLAQRSVSLEDSQRAMSTPPQSTRARLRGEFIAQALEHRRDFTVDWVHLRLNDQTQKAVVLRDPFATEDDRARALTEALAEPVI</sequence>
<comment type="catalytic activity">
    <reaction evidence="7">
        <text>ATP + [prokaryotic ubiquitin-like protein]-L-glutamate + [protein]-L-lysine = ADP + phosphate + N(6)-([prokaryotic ubiquitin-like protein]-gamma-L-glutamyl)-[protein]-L-lysine.</text>
        <dbReference type="EC" id="6.3.1.19"/>
    </reaction>
</comment>
<dbReference type="RefSeq" id="WP_062021403.1">
    <property type="nucleotide sequence ID" value="NZ_LQQC01000010.1"/>
</dbReference>
<dbReference type="EC" id="6.3.1.19" evidence="7 8"/>
<evidence type="ECO:0000256" key="8">
    <source>
        <dbReference type="NCBIfam" id="TIGR03686"/>
    </source>
</evidence>